<proteinExistence type="predicted"/>
<feature type="transmembrane region" description="Helical" evidence="1">
    <location>
        <begin position="40"/>
        <end position="58"/>
    </location>
</feature>
<keyword evidence="1" id="KW-1133">Transmembrane helix</keyword>
<gene>
    <name evidence="2" type="ORF">ACFQ1S_32670</name>
</gene>
<comment type="caution">
    <text evidence="2">The sequence shown here is derived from an EMBL/GenBank/DDBJ whole genome shotgun (WGS) entry which is preliminary data.</text>
</comment>
<organism evidence="2 3">
    <name type="scientific">Kibdelosporangium lantanae</name>
    <dbReference type="NCBI Taxonomy" id="1497396"/>
    <lineage>
        <taxon>Bacteria</taxon>
        <taxon>Bacillati</taxon>
        <taxon>Actinomycetota</taxon>
        <taxon>Actinomycetes</taxon>
        <taxon>Pseudonocardiales</taxon>
        <taxon>Pseudonocardiaceae</taxon>
        <taxon>Kibdelosporangium</taxon>
    </lineage>
</organism>
<dbReference type="Proteomes" id="UP001597045">
    <property type="component" value="Unassembled WGS sequence"/>
</dbReference>
<sequence>VGGGMNPVHAGPRLTWQRLVVSVATMGTFLWLSAVQLTGWGHLGVFLVAEFVLYQAFSKLVKKRRRDLALLRCFGASRGLAFLFFLFSSFAGGMFAFNWFWPFVPPTRKRQPTASEGTA</sequence>
<name>A0ABW3MH85_9PSEU</name>
<keyword evidence="1" id="KW-0472">Membrane</keyword>
<keyword evidence="1" id="KW-0812">Transmembrane</keyword>
<feature type="non-terminal residue" evidence="2">
    <location>
        <position position="1"/>
    </location>
</feature>
<evidence type="ECO:0000256" key="1">
    <source>
        <dbReference type="SAM" id="Phobius"/>
    </source>
</evidence>
<keyword evidence="3" id="KW-1185">Reference proteome</keyword>
<evidence type="ECO:0000313" key="2">
    <source>
        <dbReference type="EMBL" id="MFD1049950.1"/>
    </source>
</evidence>
<feature type="transmembrane region" description="Helical" evidence="1">
    <location>
        <begin position="79"/>
        <end position="101"/>
    </location>
</feature>
<dbReference type="EMBL" id="JBHTIS010002505">
    <property type="protein sequence ID" value="MFD1049950.1"/>
    <property type="molecule type" value="Genomic_DNA"/>
</dbReference>
<reference evidence="3" key="1">
    <citation type="journal article" date="2019" name="Int. J. Syst. Evol. Microbiol.">
        <title>The Global Catalogue of Microorganisms (GCM) 10K type strain sequencing project: providing services to taxonomists for standard genome sequencing and annotation.</title>
        <authorList>
            <consortium name="The Broad Institute Genomics Platform"/>
            <consortium name="The Broad Institute Genome Sequencing Center for Infectious Disease"/>
            <person name="Wu L."/>
            <person name="Ma J."/>
        </authorList>
    </citation>
    <scope>NUCLEOTIDE SEQUENCE [LARGE SCALE GENOMIC DNA]</scope>
    <source>
        <strain evidence="3">JCM 31486</strain>
    </source>
</reference>
<evidence type="ECO:0000313" key="3">
    <source>
        <dbReference type="Proteomes" id="UP001597045"/>
    </source>
</evidence>
<accession>A0ABW3MH85</accession>
<protein>
    <submittedName>
        <fullName evidence="2">Uncharacterized protein</fullName>
    </submittedName>
</protein>